<evidence type="ECO:0000313" key="3">
    <source>
        <dbReference type="Proteomes" id="UP000324222"/>
    </source>
</evidence>
<accession>A0A5B7G4B2</accession>
<comment type="caution">
    <text evidence="2">The sequence shown here is derived from an EMBL/GenBank/DDBJ whole genome shotgun (WGS) entry which is preliminary data.</text>
</comment>
<feature type="region of interest" description="Disordered" evidence="1">
    <location>
        <begin position="63"/>
        <end position="83"/>
    </location>
</feature>
<dbReference type="Proteomes" id="UP000324222">
    <property type="component" value="Unassembled WGS sequence"/>
</dbReference>
<organism evidence="2 3">
    <name type="scientific">Portunus trituberculatus</name>
    <name type="common">Swimming crab</name>
    <name type="synonym">Neptunus trituberculatus</name>
    <dbReference type="NCBI Taxonomy" id="210409"/>
    <lineage>
        <taxon>Eukaryota</taxon>
        <taxon>Metazoa</taxon>
        <taxon>Ecdysozoa</taxon>
        <taxon>Arthropoda</taxon>
        <taxon>Crustacea</taxon>
        <taxon>Multicrustacea</taxon>
        <taxon>Malacostraca</taxon>
        <taxon>Eumalacostraca</taxon>
        <taxon>Eucarida</taxon>
        <taxon>Decapoda</taxon>
        <taxon>Pleocyemata</taxon>
        <taxon>Brachyura</taxon>
        <taxon>Eubrachyura</taxon>
        <taxon>Portunoidea</taxon>
        <taxon>Portunidae</taxon>
        <taxon>Portuninae</taxon>
        <taxon>Portunus</taxon>
    </lineage>
</organism>
<protein>
    <submittedName>
        <fullName evidence="2">Uncharacterized protein</fullName>
    </submittedName>
</protein>
<evidence type="ECO:0000256" key="1">
    <source>
        <dbReference type="SAM" id="MobiDB-lite"/>
    </source>
</evidence>
<dbReference type="EMBL" id="VSRR010010099">
    <property type="protein sequence ID" value="MPC51324.1"/>
    <property type="molecule type" value="Genomic_DNA"/>
</dbReference>
<dbReference type="AlphaFoldDB" id="A0A5B7G4B2"/>
<name>A0A5B7G4B2_PORTR</name>
<sequence length="181" mass="19459">MAIKTVVRHSYRCGLTGGAAASGCWKGETFGSNSCECNAQPFGMCRTNENRMCESSSLSKANTYKQDGRNGTSDENGSLNLDWSHQSSPAARHQAAAVCVSSAIVTPLQTTSTVTHAAPTEDIVYFGDSFCNIHTLVSRSTKVLQSAVPPLPPDKGQCPQFNPQLLLDFLMRLPCSNNLQL</sequence>
<proteinExistence type="predicted"/>
<evidence type="ECO:0000313" key="2">
    <source>
        <dbReference type="EMBL" id="MPC51324.1"/>
    </source>
</evidence>
<reference evidence="2 3" key="1">
    <citation type="submission" date="2019-05" db="EMBL/GenBank/DDBJ databases">
        <title>Another draft genome of Portunus trituberculatus and its Hox gene families provides insights of decapod evolution.</title>
        <authorList>
            <person name="Jeong J.-H."/>
            <person name="Song I."/>
            <person name="Kim S."/>
            <person name="Choi T."/>
            <person name="Kim D."/>
            <person name="Ryu S."/>
            <person name="Kim W."/>
        </authorList>
    </citation>
    <scope>NUCLEOTIDE SEQUENCE [LARGE SCALE GENOMIC DNA]</scope>
    <source>
        <tissue evidence="2">Muscle</tissue>
    </source>
</reference>
<keyword evidence="3" id="KW-1185">Reference proteome</keyword>
<dbReference type="PROSITE" id="PS51257">
    <property type="entry name" value="PROKAR_LIPOPROTEIN"/>
    <property type="match status" value="1"/>
</dbReference>
<gene>
    <name evidence="2" type="ORF">E2C01_045168</name>
</gene>